<dbReference type="AlphaFoldDB" id="A0A5C7AIH2"/>
<dbReference type="Pfam" id="PF13583">
    <property type="entry name" value="Reprolysin_4"/>
    <property type="match status" value="1"/>
</dbReference>
<gene>
    <name evidence="6" type="ORF">ES711_06610</name>
</gene>
<evidence type="ECO:0000259" key="5">
    <source>
        <dbReference type="PROSITE" id="PS51829"/>
    </source>
</evidence>
<evidence type="ECO:0000256" key="2">
    <source>
        <dbReference type="ARBA" id="ARBA00022729"/>
    </source>
</evidence>
<evidence type="ECO:0000256" key="1">
    <source>
        <dbReference type="ARBA" id="ARBA00022670"/>
    </source>
</evidence>
<dbReference type="PROSITE" id="PS51829">
    <property type="entry name" value="P_HOMO_B"/>
    <property type="match status" value="1"/>
</dbReference>
<dbReference type="EMBL" id="VORX01000003">
    <property type="protein sequence ID" value="TXE08181.1"/>
    <property type="molecule type" value="Genomic_DNA"/>
</dbReference>
<dbReference type="InterPro" id="IPR026444">
    <property type="entry name" value="Secre_tail"/>
</dbReference>
<keyword evidence="3" id="KW-0378">Hydrolase</keyword>
<feature type="domain" description="Peptidase M12B" evidence="4">
    <location>
        <begin position="217"/>
        <end position="430"/>
    </location>
</feature>
<evidence type="ECO:0000313" key="6">
    <source>
        <dbReference type="EMBL" id="TXE08181.1"/>
    </source>
</evidence>
<dbReference type="Pfam" id="PF01483">
    <property type="entry name" value="P_proprotein"/>
    <property type="match status" value="1"/>
</dbReference>
<evidence type="ECO:0000259" key="4">
    <source>
        <dbReference type="PROSITE" id="PS50215"/>
    </source>
</evidence>
<name>A0A5C7AIH2_9FLAO</name>
<feature type="domain" description="P/Homo B" evidence="5">
    <location>
        <begin position="854"/>
        <end position="1009"/>
    </location>
</feature>
<dbReference type="Gene3D" id="2.60.120.260">
    <property type="entry name" value="Galactose-binding domain-like"/>
    <property type="match status" value="1"/>
</dbReference>
<evidence type="ECO:0000256" key="3">
    <source>
        <dbReference type="ARBA" id="ARBA00022801"/>
    </source>
</evidence>
<dbReference type="InterPro" id="IPR001590">
    <property type="entry name" value="Peptidase_M12B"/>
</dbReference>
<dbReference type="SUPFAM" id="SSF55486">
    <property type="entry name" value="Metalloproteases ('zincins'), catalytic domain"/>
    <property type="match status" value="1"/>
</dbReference>
<reference evidence="6 7" key="1">
    <citation type="submission" date="2019-08" db="EMBL/GenBank/DDBJ databases">
        <title>Genome sequence of Gelidibacter salicanalis IC162T.</title>
        <authorList>
            <person name="Bowman J.P."/>
        </authorList>
    </citation>
    <scope>NUCLEOTIDE SEQUENCE [LARGE SCALE GENOMIC DNA]</scope>
    <source>
        <strain evidence="6 7">IC162</strain>
    </source>
</reference>
<dbReference type="SUPFAM" id="SSF49785">
    <property type="entry name" value="Galactose-binding domain-like"/>
    <property type="match status" value="1"/>
</dbReference>
<dbReference type="Proteomes" id="UP000321734">
    <property type="component" value="Unassembled WGS sequence"/>
</dbReference>
<evidence type="ECO:0000313" key="7">
    <source>
        <dbReference type="Proteomes" id="UP000321734"/>
    </source>
</evidence>
<keyword evidence="2" id="KW-0732">Signal</keyword>
<dbReference type="NCBIfam" id="TIGR04183">
    <property type="entry name" value="Por_Secre_tail"/>
    <property type="match status" value="1"/>
</dbReference>
<dbReference type="GO" id="GO:0004252">
    <property type="term" value="F:serine-type endopeptidase activity"/>
    <property type="evidence" value="ECO:0007669"/>
    <property type="project" value="InterPro"/>
</dbReference>
<keyword evidence="1" id="KW-0645">Protease</keyword>
<dbReference type="OrthoDB" id="9792152at2"/>
<dbReference type="PROSITE" id="PS50215">
    <property type="entry name" value="ADAM_MEPRO"/>
    <property type="match status" value="1"/>
</dbReference>
<dbReference type="GO" id="GO:0004222">
    <property type="term" value="F:metalloendopeptidase activity"/>
    <property type="evidence" value="ECO:0007669"/>
    <property type="project" value="InterPro"/>
</dbReference>
<keyword evidence="7" id="KW-1185">Reference proteome</keyword>
<dbReference type="InterPro" id="IPR024079">
    <property type="entry name" value="MetalloPept_cat_dom_sf"/>
</dbReference>
<protein>
    <submittedName>
        <fullName evidence="6">T9SS type A sorting domain-containing protein</fullName>
    </submittedName>
</protein>
<dbReference type="InterPro" id="IPR008979">
    <property type="entry name" value="Galactose-bd-like_sf"/>
</dbReference>
<proteinExistence type="predicted"/>
<sequence length="1093" mass="118537">MLNIVVKRNEMADRYLKIPSILMLIFAFSMTYAQKGESVWTTIAKNDISQKRMLPQQSVPESAVYYQLHMETLKGTLQDVPQRDSGIPSKALLDFPNSDGALETFKIMEYSVLHPDLQKQFPEIRSYVGFSVKNPSVIVYFSVSPQGLHAMTLSPNNAAHFINPYTDDGAYEAFSRNAIPITDHLFECGFLDDGLPNPLELSRTITAAKNADDGKRRTFRLAIGTSVEYTNFHGGTVASALSAINTTMTRVNGIYDRELSLRMTLVANNNLLISTTDNSLFSNDGNIASITNILNTKIGENAYDLGHTFTTGSGGSAYLSRVCTNNKGGGTTGLTKPIGDPYNIDYVAHEMGHQFGATHTFNGSVGQCLQNRSDSTAYEPGSGSTIMAYAGLCAPQNVERNSSDYFHQISLQQIWNNITQGNSICAVITSTGNTAPKAMAGASYNIPISTPFKLTGSSTDVDGTNSHTYTWEQFDLGEAAPPTETTEFGPIIRSVRPTANPVRFIPKFEDVLVNGGTSTTWEKLPSIDRALTFAFTVRDNDPRGGQTAVDMMTVNTIETPGAFKVTSQNENVTWEIGATKKIIWNVANTATAPINTPTVNIKLSTDGGVTFPLVLASNVPNDGEQEIKVPEGSTTAKARILVEAVGNIFYTVNTTDFKIVTVDYLLNFEATSVSVCQPENAVYQFTYNTYGGYAQNTVFSASNLPSGTSAVFSPASANVDGTIVTMTVNGMSGLAPGAYQFTAVGSSGVITRSSAVELSVFNSAIKPITLTSPSNDVSGLYGAIDFEWVADVNVETYVLEISKTSNFNTVLETQTLTTNTYAANLELGTVYYWRVTGANRCSGLRTSLIYRFSTGVSTCGEPVTAKDTPITILPEAAGTYTSSITVNENLPVTGVNVKVNIQHDWVRDLKLVLVSPQGTSIVLSNNNGEAEAKNYTNTVFDQQAKDSITQGKAPFTGSYIPEEDLSALYGELSEGQWKLQVIDLYDTDGGSLIEFTLQLCLARPLSVENKDFTAFGLFPNPNTGEFTVKLQSSSGEPINIGVFDVRGRKVYENRYPNSASFREVIRLQNAQSGMYFITISDGIQKTTKKILVN</sequence>
<dbReference type="GO" id="GO:0006508">
    <property type="term" value="P:proteolysis"/>
    <property type="evidence" value="ECO:0007669"/>
    <property type="project" value="UniProtKB-KW"/>
</dbReference>
<comment type="caution">
    <text evidence="6">The sequence shown here is derived from an EMBL/GenBank/DDBJ whole genome shotgun (WGS) entry which is preliminary data.</text>
</comment>
<accession>A0A5C7AIH2</accession>
<dbReference type="InterPro" id="IPR002884">
    <property type="entry name" value="P_dom"/>
</dbReference>
<organism evidence="6 7">
    <name type="scientific">Gelidibacter salicanalis</name>
    <dbReference type="NCBI Taxonomy" id="291193"/>
    <lineage>
        <taxon>Bacteria</taxon>
        <taxon>Pseudomonadati</taxon>
        <taxon>Bacteroidota</taxon>
        <taxon>Flavobacteriia</taxon>
        <taxon>Flavobacteriales</taxon>
        <taxon>Flavobacteriaceae</taxon>
        <taxon>Gelidibacter</taxon>
    </lineage>
</organism>
<dbReference type="Pfam" id="PF18962">
    <property type="entry name" value="Por_Secre_tail"/>
    <property type="match status" value="1"/>
</dbReference>
<dbReference type="Gene3D" id="2.60.40.10">
    <property type="entry name" value="Immunoglobulins"/>
    <property type="match status" value="1"/>
</dbReference>
<dbReference type="InterPro" id="IPR013783">
    <property type="entry name" value="Ig-like_fold"/>
</dbReference>
<dbReference type="Gene3D" id="3.40.390.10">
    <property type="entry name" value="Collagenase (Catalytic Domain)"/>
    <property type="match status" value="1"/>
</dbReference>